<gene>
    <name evidence="1" type="ORF">J0A67_10195</name>
</gene>
<evidence type="ECO:0000313" key="2">
    <source>
        <dbReference type="Proteomes" id="UP000664698"/>
    </source>
</evidence>
<protein>
    <submittedName>
        <fullName evidence="1">Uncharacterized protein</fullName>
    </submittedName>
</protein>
<reference evidence="1 2" key="1">
    <citation type="submission" date="2021-03" db="EMBL/GenBank/DDBJ databases">
        <title>novel species isolated from a fishpond in China.</title>
        <authorList>
            <person name="Lu H."/>
            <person name="Cai Z."/>
        </authorList>
    </citation>
    <scope>NUCLEOTIDE SEQUENCE [LARGE SCALE GENOMIC DNA]</scope>
    <source>
        <strain evidence="1 2">JCM 31546</strain>
    </source>
</reference>
<accession>A0ABS3BPL2</accession>
<keyword evidence="2" id="KW-1185">Reference proteome</keyword>
<sequence>MERAELEVKLLGEKMDHLLVHQNNRLPEIEEVQIDYLEDLMREVKKK</sequence>
<comment type="caution">
    <text evidence="1">The sequence shown here is derived from an EMBL/GenBank/DDBJ whole genome shotgun (WGS) entry which is preliminary data.</text>
</comment>
<dbReference type="RefSeq" id="WP_206569205.1">
    <property type="nucleotide sequence ID" value="NZ_JAFKCW010000002.1"/>
</dbReference>
<dbReference type="EMBL" id="JAFKCW010000002">
    <property type="protein sequence ID" value="MBN7801234.1"/>
    <property type="molecule type" value="Genomic_DNA"/>
</dbReference>
<dbReference type="Proteomes" id="UP000664698">
    <property type="component" value="Unassembled WGS sequence"/>
</dbReference>
<organism evidence="1 2">
    <name type="scientific">Algoriphagus aestuariicola</name>
    <dbReference type="NCBI Taxonomy" id="1852016"/>
    <lineage>
        <taxon>Bacteria</taxon>
        <taxon>Pseudomonadati</taxon>
        <taxon>Bacteroidota</taxon>
        <taxon>Cytophagia</taxon>
        <taxon>Cytophagales</taxon>
        <taxon>Cyclobacteriaceae</taxon>
        <taxon>Algoriphagus</taxon>
    </lineage>
</organism>
<proteinExistence type="predicted"/>
<evidence type="ECO:0000313" key="1">
    <source>
        <dbReference type="EMBL" id="MBN7801234.1"/>
    </source>
</evidence>
<name>A0ABS3BPL2_9BACT</name>